<comment type="caution">
    <text evidence="2">The sequence shown here is derived from an EMBL/GenBank/DDBJ whole genome shotgun (WGS) entry which is preliminary data.</text>
</comment>
<dbReference type="AlphaFoldDB" id="A0A9Q1M5X6"/>
<evidence type="ECO:0000256" key="1">
    <source>
        <dbReference type="SAM" id="MobiDB-lite"/>
    </source>
</evidence>
<accession>A0A9Q1M5X6</accession>
<dbReference type="EMBL" id="JAJAGQ010000010">
    <property type="protein sequence ID" value="KAJ8551690.1"/>
    <property type="molecule type" value="Genomic_DNA"/>
</dbReference>
<feature type="region of interest" description="Disordered" evidence="1">
    <location>
        <begin position="1"/>
        <end position="25"/>
    </location>
</feature>
<feature type="region of interest" description="Disordered" evidence="1">
    <location>
        <begin position="37"/>
        <end position="59"/>
    </location>
</feature>
<evidence type="ECO:0000313" key="3">
    <source>
        <dbReference type="Proteomes" id="UP001152561"/>
    </source>
</evidence>
<protein>
    <submittedName>
        <fullName evidence="2">Uncharacterized protein</fullName>
    </submittedName>
</protein>
<feature type="compositionally biased region" description="Polar residues" evidence="1">
    <location>
        <begin position="14"/>
        <end position="25"/>
    </location>
</feature>
<proteinExistence type="predicted"/>
<organism evidence="2 3">
    <name type="scientific">Anisodus acutangulus</name>
    <dbReference type="NCBI Taxonomy" id="402998"/>
    <lineage>
        <taxon>Eukaryota</taxon>
        <taxon>Viridiplantae</taxon>
        <taxon>Streptophyta</taxon>
        <taxon>Embryophyta</taxon>
        <taxon>Tracheophyta</taxon>
        <taxon>Spermatophyta</taxon>
        <taxon>Magnoliopsida</taxon>
        <taxon>eudicotyledons</taxon>
        <taxon>Gunneridae</taxon>
        <taxon>Pentapetalae</taxon>
        <taxon>asterids</taxon>
        <taxon>lamiids</taxon>
        <taxon>Solanales</taxon>
        <taxon>Solanaceae</taxon>
        <taxon>Solanoideae</taxon>
        <taxon>Hyoscyameae</taxon>
        <taxon>Anisodus</taxon>
    </lineage>
</organism>
<evidence type="ECO:0000313" key="2">
    <source>
        <dbReference type="EMBL" id="KAJ8551690.1"/>
    </source>
</evidence>
<name>A0A9Q1M5X6_9SOLA</name>
<dbReference type="OrthoDB" id="1327090at2759"/>
<reference evidence="3" key="1">
    <citation type="journal article" date="2023" name="Proc. Natl. Acad. Sci. U.S.A.">
        <title>Genomic and structural basis for evolution of tropane alkaloid biosynthesis.</title>
        <authorList>
            <person name="Wanga Y.-J."/>
            <person name="Taina T."/>
            <person name="Yua J.-Y."/>
            <person name="Lia J."/>
            <person name="Xua B."/>
            <person name="Chenc J."/>
            <person name="D'Auriad J.C."/>
            <person name="Huanga J.-P."/>
            <person name="Huanga S.-X."/>
        </authorList>
    </citation>
    <scope>NUCLEOTIDE SEQUENCE [LARGE SCALE GENOMIC DNA]</scope>
    <source>
        <strain evidence="3">cv. KIB-2019</strain>
    </source>
</reference>
<keyword evidence="3" id="KW-1185">Reference proteome</keyword>
<dbReference type="Proteomes" id="UP001152561">
    <property type="component" value="Unassembled WGS sequence"/>
</dbReference>
<sequence length="193" mass="20726">MNTIATSKPVGLQAKNSSSQDNASGNWTVIAYKKSLGSRIGSSASRSNSPSREKGATGNVQLCVDPNLILPTQNTFEVLSANGKIQPEHCMEKNVNNQGIEFLNSTEKQGETSAPRRADLVEEEQHITSPPRMIKDMGVLTKSPETGVVVSGLSPTTPYDIDLGDGMFNGDDEDDILDICFDKVAKDGDLSPR</sequence>
<gene>
    <name evidence="2" type="ORF">K7X08_021705</name>
</gene>
<feature type="compositionally biased region" description="Low complexity" evidence="1">
    <location>
        <begin position="37"/>
        <end position="50"/>
    </location>
</feature>